<dbReference type="Proteomes" id="UP000281915">
    <property type="component" value="Unassembled WGS sequence"/>
</dbReference>
<name>A0A3M8CYA1_9BACL</name>
<evidence type="ECO:0000256" key="1">
    <source>
        <dbReference type="SAM" id="Phobius"/>
    </source>
</evidence>
<dbReference type="RefSeq" id="WP_122912853.1">
    <property type="nucleotide sequence ID" value="NZ_RHHT01000015.1"/>
</dbReference>
<comment type="caution">
    <text evidence="2">The sequence shown here is derived from an EMBL/GenBank/DDBJ whole genome shotgun (WGS) entry which is preliminary data.</text>
</comment>
<evidence type="ECO:0000313" key="3">
    <source>
        <dbReference type="Proteomes" id="UP000281915"/>
    </source>
</evidence>
<accession>A0A3M8CYA1</accession>
<keyword evidence="1" id="KW-1133">Transmembrane helix</keyword>
<evidence type="ECO:0000313" key="2">
    <source>
        <dbReference type="EMBL" id="RNB80754.1"/>
    </source>
</evidence>
<dbReference type="EMBL" id="RHHT01000015">
    <property type="protein sequence ID" value="RNB80754.1"/>
    <property type="molecule type" value="Genomic_DNA"/>
</dbReference>
<keyword evidence="1" id="KW-0472">Membrane</keyword>
<keyword evidence="1" id="KW-0812">Transmembrane</keyword>
<feature type="transmembrane region" description="Helical" evidence="1">
    <location>
        <begin position="43"/>
        <end position="63"/>
    </location>
</feature>
<protein>
    <submittedName>
        <fullName evidence="2">Uncharacterized protein</fullName>
    </submittedName>
</protein>
<proteinExistence type="predicted"/>
<gene>
    <name evidence="2" type="ORF">EDM58_07855</name>
</gene>
<sequence length="70" mass="7229">MKEIASGASLLLLLQGVGGIINRLTGGGSSWFLVNYIDALQGYEIIASIILVILGAIIGVGSLKIKGKDD</sequence>
<reference evidence="2 3" key="1">
    <citation type="submission" date="2018-10" db="EMBL/GenBank/DDBJ databases">
        <title>Phylogenomics of Brevibacillus.</title>
        <authorList>
            <person name="Dunlap C."/>
        </authorList>
    </citation>
    <scope>NUCLEOTIDE SEQUENCE [LARGE SCALE GENOMIC DNA]</scope>
    <source>
        <strain evidence="2 3">JCM 15085</strain>
    </source>
</reference>
<organism evidence="2 3">
    <name type="scientific">Brevibacillus panacihumi</name>
    <dbReference type="NCBI Taxonomy" id="497735"/>
    <lineage>
        <taxon>Bacteria</taxon>
        <taxon>Bacillati</taxon>
        <taxon>Bacillota</taxon>
        <taxon>Bacilli</taxon>
        <taxon>Bacillales</taxon>
        <taxon>Paenibacillaceae</taxon>
        <taxon>Brevibacillus</taxon>
    </lineage>
</organism>
<dbReference type="AlphaFoldDB" id="A0A3M8CYA1"/>